<dbReference type="KEGG" id="euz:DVS28_a4118"/>
<dbReference type="AlphaFoldDB" id="A0A346Y2T8"/>
<dbReference type="InterPro" id="IPR000412">
    <property type="entry name" value="ABC_2_transport"/>
</dbReference>
<evidence type="ECO:0000256" key="4">
    <source>
        <dbReference type="ARBA" id="ARBA00023136"/>
    </source>
</evidence>
<proteinExistence type="inferred from homology"/>
<evidence type="ECO:0000256" key="2">
    <source>
        <dbReference type="ARBA" id="ARBA00022692"/>
    </source>
</evidence>
<evidence type="ECO:0000256" key="1">
    <source>
        <dbReference type="ARBA" id="ARBA00004141"/>
    </source>
</evidence>
<keyword evidence="8" id="KW-1185">Reference proteome</keyword>
<dbReference type="PRINTS" id="PR00164">
    <property type="entry name" value="ABC2TRNSPORT"/>
</dbReference>
<name>A0A346Y2T8_9ACTN</name>
<feature type="transmembrane region" description="Helical" evidence="5">
    <location>
        <begin position="244"/>
        <end position="263"/>
    </location>
</feature>
<keyword evidence="3 5" id="KW-1133">Transmembrane helix</keyword>
<dbReference type="EMBL" id="CP031165">
    <property type="protein sequence ID" value="AXV08785.1"/>
    <property type="molecule type" value="Genomic_DNA"/>
</dbReference>
<keyword evidence="5" id="KW-0813">Transport</keyword>
<evidence type="ECO:0000259" key="6">
    <source>
        <dbReference type="PROSITE" id="PS51012"/>
    </source>
</evidence>
<feature type="transmembrane region" description="Helical" evidence="5">
    <location>
        <begin position="160"/>
        <end position="179"/>
    </location>
</feature>
<dbReference type="Pfam" id="PF01061">
    <property type="entry name" value="ABC2_membrane"/>
    <property type="match status" value="1"/>
</dbReference>
<keyword evidence="2 5" id="KW-0812">Transmembrane</keyword>
<feature type="domain" description="ABC transmembrane type-2" evidence="6">
    <location>
        <begin position="42"/>
        <end position="269"/>
    </location>
</feature>
<evidence type="ECO:0000256" key="3">
    <source>
        <dbReference type="ARBA" id="ARBA00022989"/>
    </source>
</evidence>
<dbReference type="InterPro" id="IPR013525">
    <property type="entry name" value="ABC2_TM"/>
</dbReference>
<dbReference type="InterPro" id="IPR051784">
    <property type="entry name" value="Nod_factor_ABC_transporter"/>
</dbReference>
<dbReference type="PANTHER" id="PTHR43229">
    <property type="entry name" value="NODULATION PROTEIN J"/>
    <property type="match status" value="1"/>
</dbReference>
<dbReference type="GO" id="GO:0043190">
    <property type="term" value="C:ATP-binding cassette (ABC) transporter complex"/>
    <property type="evidence" value="ECO:0007669"/>
    <property type="project" value="InterPro"/>
</dbReference>
<dbReference type="GO" id="GO:0140359">
    <property type="term" value="F:ABC-type transporter activity"/>
    <property type="evidence" value="ECO:0007669"/>
    <property type="project" value="InterPro"/>
</dbReference>
<reference evidence="7 8" key="1">
    <citation type="submission" date="2018-09" db="EMBL/GenBank/DDBJ databases">
        <title>Complete genome sequence of Euzebya sp. DY32-46 isolated from seawater of Pacific Ocean.</title>
        <authorList>
            <person name="Xu L."/>
            <person name="Wu Y.-H."/>
            <person name="Xu X.-W."/>
        </authorList>
    </citation>
    <scope>NUCLEOTIDE SEQUENCE [LARGE SCALE GENOMIC DNA]</scope>
    <source>
        <strain evidence="7 8">DY32-46</strain>
    </source>
</reference>
<dbReference type="InterPro" id="IPR047817">
    <property type="entry name" value="ABC2_TM_bact-type"/>
</dbReference>
<accession>A0A346Y2T8</accession>
<protein>
    <recommendedName>
        <fullName evidence="5">Transport permease protein</fullName>
    </recommendedName>
</protein>
<gene>
    <name evidence="7" type="ORF">DVS28_a4118</name>
</gene>
<evidence type="ECO:0000256" key="5">
    <source>
        <dbReference type="RuleBase" id="RU361157"/>
    </source>
</evidence>
<keyword evidence="4 5" id="KW-0472">Membrane</keyword>
<evidence type="ECO:0000313" key="7">
    <source>
        <dbReference type="EMBL" id="AXV08785.1"/>
    </source>
</evidence>
<evidence type="ECO:0000313" key="8">
    <source>
        <dbReference type="Proteomes" id="UP000264006"/>
    </source>
</evidence>
<comment type="similarity">
    <text evidence="5">Belongs to the ABC-2 integral membrane protein family.</text>
</comment>
<dbReference type="PROSITE" id="PS51012">
    <property type="entry name" value="ABC_TM2"/>
    <property type="match status" value="1"/>
</dbReference>
<feature type="transmembrane region" description="Helical" evidence="5">
    <location>
        <begin position="191"/>
        <end position="209"/>
    </location>
</feature>
<keyword evidence="5" id="KW-1003">Cell membrane</keyword>
<feature type="transmembrane region" description="Helical" evidence="5">
    <location>
        <begin position="41"/>
        <end position="62"/>
    </location>
</feature>
<dbReference type="PIRSF" id="PIRSF006648">
    <property type="entry name" value="DrrB"/>
    <property type="match status" value="1"/>
</dbReference>
<feature type="transmembrane region" description="Helical" evidence="5">
    <location>
        <begin position="74"/>
        <end position="96"/>
    </location>
</feature>
<dbReference type="Proteomes" id="UP000264006">
    <property type="component" value="Chromosome"/>
</dbReference>
<feature type="transmembrane region" description="Helical" evidence="5">
    <location>
        <begin position="136"/>
        <end position="154"/>
    </location>
</feature>
<comment type="subcellular location">
    <subcellularLocation>
        <location evidence="5">Cell membrane</location>
        <topology evidence="5">Multi-pass membrane protein</topology>
    </subcellularLocation>
    <subcellularLocation>
        <location evidence="1">Membrane</location>
        <topology evidence="1">Multi-pass membrane protein</topology>
    </subcellularLocation>
</comment>
<organism evidence="7 8">
    <name type="scientific">Euzebya pacifica</name>
    <dbReference type="NCBI Taxonomy" id="1608957"/>
    <lineage>
        <taxon>Bacteria</taxon>
        <taxon>Bacillati</taxon>
        <taxon>Actinomycetota</taxon>
        <taxon>Nitriliruptoria</taxon>
        <taxon>Euzebyales</taxon>
    </lineage>
</organism>
<dbReference type="PANTHER" id="PTHR43229:SF2">
    <property type="entry name" value="NODULATION PROTEIN J"/>
    <property type="match status" value="1"/>
</dbReference>
<sequence length="272" mass="29229">MVPRSLDLLFLVARLAPYRLLGSPKGQHVFERNVLLWRNQWPALLSGLFEPLLYLLVLGVGVGSLVDGTADLGGAAYGEFVAAGLLGAAAMNATVYETYNVYFKLRHDGIYDAMGATPAAPRDIAAGEIVWAVSRVALYAVGFMVVAAALGVLASPLALLAVPVALLIGFTFGALTLWATTYMRSWNDFDLLQIAIVPLFLFSATFYPISVLPSWAQVITQISPLYHGVAALRQVMLGQVDVSIVAHLGVLVVLGLIGFRLGARRFVVLLRT</sequence>